<evidence type="ECO:0000256" key="1">
    <source>
        <dbReference type="ARBA" id="ARBA00005395"/>
    </source>
</evidence>
<evidence type="ECO:0000256" key="3">
    <source>
        <dbReference type="ARBA" id="ARBA00022679"/>
    </source>
</evidence>
<gene>
    <name evidence="6" type="ORF">MNB_SUP05-10-531</name>
    <name evidence="7" type="ORF">MNB_SUP05-13-30</name>
    <name evidence="8" type="ORF">MNB_SUP05-7-932</name>
</gene>
<evidence type="ECO:0000256" key="2">
    <source>
        <dbReference type="ARBA" id="ARBA00022490"/>
    </source>
</evidence>
<dbReference type="GO" id="GO:0008080">
    <property type="term" value="F:N-acetyltransferase activity"/>
    <property type="evidence" value="ECO:0007669"/>
    <property type="project" value="InterPro"/>
</dbReference>
<dbReference type="EMBL" id="FPHW01000009">
    <property type="protein sequence ID" value="SFV83411.1"/>
    <property type="molecule type" value="Genomic_DNA"/>
</dbReference>
<dbReference type="Gene3D" id="3.40.630.30">
    <property type="match status" value="1"/>
</dbReference>
<dbReference type="AlphaFoldDB" id="A0A1W1D6E8"/>
<evidence type="ECO:0000259" key="5">
    <source>
        <dbReference type="PROSITE" id="PS51186"/>
    </source>
</evidence>
<comment type="similarity">
    <text evidence="1">Belongs to the acetyltransferase family. RimI subfamily.</text>
</comment>
<keyword evidence="3 6" id="KW-0808">Transferase</keyword>
<dbReference type="EMBL" id="FPHU01000025">
    <property type="protein sequence ID" value="SFV79985.1"/>
    <property type="molecule type" value="Genomic_DNA"/>
</dbReference>
<protein>
    <submittedName>
        <fullName evidence="6">Ribosomal-protein-S18p-alanine acetyltransferase</fullName>
        <ecNumber evidence="6">2.3.1.-</ecNumber>
    </submittedName>
</protein>
<dbReference type="PANTHER" id="PTHR43420">
    <property type="entry name" value="ACETYLTRANSFERASE"/>
    <property type="match status" value="1"/>
</dbReference>
<name>A0A1W1D6E8_9ZZZZ</name>
<dbReference type="PANTHER" id="PTHR43420:SF12">
    <property type="entry name" value="N-ACETYLTRANSFERASE DOMAIN-CONTAINING PROTEIN"/>
    <property type="match status" value="1"/>
</dbReference>
<dbReference type="SUPFAM" id="SSF55729">
    <property type="entry name" value="Acyl-CoA N-acyltransferases (Nat)"/>
    <property type="match status" value="1"/>
</dbReference>
<sequence length="124" mass="14271">MYASPWNKTKFIDSINNKQTLASLIVTGDKVLGYMVALRSVDSADLLNICVHPDYQHRGLGRALFNYLVQQLQLLGINDIFIEVRQSNHSALLFYQTMGFEAIDIRKKYYSNLEDAKILRLQIM</sequence>
<dbReference type="EC" id="2.3.1.-" evidence="6"/>
<dbReference type="InterPro" id="IPR006464">
    <property type="entry name" value="AcTrfase_RimI/Ard1"/>
</dbReference>
<dbReference type="CDD" id="cd04301">
    <property type="entry name" value="NAT_SF"/>
    <property type="match status" value="1"/>
</dbReference>
<proteinExistence type="inferred from homology"/>
<feature type="domain" description="N-acetyltransferase" evidence="5">
    <location>
        <begin position="1"/>
        <end position="120"/>
    </location>
</feature>
<dbReference type="NCBIfam" id="TIGR01575">
    <property type="entry name" value="rimI"/>
    <property type="match status" value="1"/>
</dbReference>
<accession>A0A1W1D6E8</accession>
<dbReference type="EMBL" id="FPHQ01000007">
    <property type="protein sequence ID" value="SFV76002.1"/>
    <property type="molecule type" value="Genomic_DNA"/>
</dbReference>
<dbReference type="InterPro" id="IPR016181">
    <property type="entry name" value="Acyl_CoA_acyltransferase"/>
</dbReference>
<keyword evidence="4 6" id="KW-0012">Acyltransferase</keyword>
<dbReference type="InterPro" id="IPR000182">
    <property type="entry name" value="GNAT_dom"/>
</dbReference>
<keyword evidence="2" id="KW-0963">Cytoplasm</keyword>
<dbReference type="PROSITE" id="PS51186">
    <property type="entry name" value="GNAT"/>
    <property type="match status" value="1"/>
</dbReference>
<evidence type="ECO:0000256" key="4">
    <source>
        <dbReference type="ARBA" id="ARBA00023315"/>
    </source>
</evidence>
<evidence type="ECO:0000313" key="8">
    <source>
        <dbReference type="EMBL" id="SFV83411.1"/>
    </source>
</evidence>
<organism evidence="6">
    <name type="scientific">hydrothermal vent metagenome</name>
    <dbReference type="NCBI Taxonomy" id="652676"/>
    <lineage>
        <taxon>unclassified sequences</taxon>
        <taxon>metagenomes</taxon>
        <taxon>ecological metagenomes</taxon>
    </lineage>
</organism>
<dbReference type="Pfam" id="PF00583">
    <property type="entry name" value="Acetyltransf_1"/>
    <property type="match status" value="1"/>
</dbReference>
<evidence type="ECO:0000313" key="6">
    <source>
        <dbReference type="EMBL" id="SFV76002.1"/>
    </source>
</evidence>
<evidence type="ECO:0000313" key="7">
    <source>
        <dbReference type="EMBL" id="SFV79985.1"/>
    </source>
</evidence>
<reference evidence="6" key="1">
    <citation type="submission" date="2016-10" db="EMBL/GenBank/DDBJ databases">
        <authorList>
            <person name="de Groot N.N."/>
        </authorList>
    </citation>
    <scope>NUCLEOTIDE SEQUENCE</scope>
</reference>
<dbReference type="InterPro" id="IPR050680">
    <property type="entry name" value="YpeA/RimI_acetyltransf"/>
</dbReference>